<name>A0A239DC80_9ACTN</name>
<evidence type="ECO:0000313" key="3">
    <source>
        <dbReference type="Proteomes" id="UP000198415"/>
    </source>
</evidence>
<evidence type="ECO:0008006" key="4">
    <source>
        <dbReference type="Google" id="ProtNLM"/>
    </source>
</evidence>
<evidence type="ECO:0000313" key="2">
    <source>
        <dbReference type="EMBL" id="SNS29481.1"/>
    </source>
</evidence>
<sequence>MPAGEVADDAVPTPKRAARGRGRRRGAELAASTVAQVRLQADELALLRAAMRELGLNTTSDALREGIRLLVREARETAAAEEIRDFYTGGQAPLPEGVTAATADELTAADNEQW</sequence>
<dbReference type="AlphaFoldDB" id="A0A239DC80"/>
<keyword evidence="3" id="KW-1185">Reference proteome</keyword>
<reference evidence="2 3" key="1">
    <citation type="submission" date="2017-06" db="EMBL/GenBank/DDBJ databases">
        <authorList>
            <person name="Kim H.J."/>
            <person name="Triplett B.A."/>
        </authorList>
    </citation>
    <scope>NUCLEOTIDE SEQUENCE [LARGE SCALE GENOMIC DNA]</scope>
    <source>
        <strain evidence="2 3">DSM 43151</strain>
    </source>
</reference>
<feature type="region of interest" description="Disordered" evidence="1">
    <location>
        <begin position="1"/>
        <end position="26"/>
    </location>
</feature>
<proteinExistence type="predicted"/>
<dbReference type="Proteomes" id="UP000198415">
    <property type="component" value="Unassembled WGS sequence"/>
</dbReference>
<dbReference type="EMBL" id="FZNR01000013">
    <property type="protein sequence ID" value="SNS29481.1"/>
    <property type="molecule type" value="Genomic_DNA"/>
</dbReference>
<evidence type="ECO:0000256" key="1">
    <source>
        <dbReference type="SAM" id="MobiDB-lite"/>
    </source>
</evidence>
<organism evidence="2 3">
    <name type="scientific">Actinoplanes regularis</name>
    <dbReference type="NCBI Taxonomy" id="52697"/>
    <lineage>
        <taxon>Bacteria</taxon>
        <taxon>Bacillati</taxon>
        <taxon>Actinomycetota</taxon>
        <taxon>Actinomycetes</taxon>
        <taxon>Micromonosporales</taxon>
        <taxon>Micromonosporaceae</taxon>
        <taxon>Actinoplanes</taxon>
    </lineage>
</organism>
<gene>
    <name evidence="2" type="ORF">SAMN06264365_11375</name>
</gene>
<accession>A0A239DC80</accession>
<protein>
    <recommendedName>
        <fullName evidence="4">Ribbon-helix-helix protein, copG family</fullName>
    </recommendedName>
</protein>